<dbReference type="Proteomes" id="UP000265120">
    <property type="component" value="Chromosome 3"/>
</dbReference>
<feature type="chain" id="PRO_5018114431" evidence="9">
    <location>
        <begin position="18"/>
        <end position="977"/>
    </location>
</feature>
<evidence type="ECO:0000256" key="4">
    <source>
        <dbReference type="ARBA" id="ARBA00022729"/>
    </source>
</evidence>
<dbReference type="KEGG" id="csem:103377453"/>
<dbReference type="OMA" id="GHDCMEL"/>
<dbReference type="RefSeq" id="XP_008306491.1">
    <property type="nucleotide sequence ID" value="XM_008308269.2"/>
</dbReference>
<dbReference type="Pfam" id="PF00386">
    <property type="entry name" value="C1q"/>
    <property type="match status" value="1"/>
</dbReference>
<dbReference type="InParanoid" id="A0A3P8UF98"/>
<reference evidence="12 13" key="1">
    <citation type="journal article" date="2014" name="Nat. Genet.">
        <title>Whole-genome sequence of a flatfish provides insights into ZW sex chromosome evolution and adaptation to a benthic lifestyle.</title>
        <authorList>
            <person name="Chen S."/>
            <person name="Zhang G."/>
            <person name="Shao C."/>
            <person name="Huang Q."/>
            <person name="Liu G."/>
            <person name="Zhang P."/>
            <person name="Song W."/>
            <person name="An N."/>
            <person name="Chalopin D."/>
            <person name="Volff J.N."/>
            <person name="Hong Y."/>
            <person name="Li Q."/>
            <person name="Sha Z."/>
            <person name="Zhou H."/>
            <person name="Xie M."/>
            <person name="Yu Q."/>
            <person name="Liu Y."/>
            <person name="Xiang H."/>
            <person name="Wang N."/>
            <person name="Wu K."/>
            <person name="Yang C."/>
            <person name="Zhou Q."/>
            <person name="Liao X."/>
            <person name="Yang L."/>
            <person name="Hu Q."/>
            <person name="Zhang J."/>
            <person name="Meng L."/>
            <person name="Jin L."/>
            <person name="Tian Y."/>
            <person name="Lian J."/>
            <person name="Yang J."/>
            <person name="Miao G."/>
            <person name="Liu S."/>
            <person name="Liang Z."/>
            <person name="Yan F."/>
            <person name="Li Y."/>
            <person name="Sun B."/>
            <person name="Zhang H."/>
            <person name="Zhang J."/>
            <person name="Zhu Y."/>
            <person name="Du M."/>
            <person name="Zhao Y."/>
            <person name="Schartl M."/>
            <person name="Tang Q."/>
            <person name="Wang J."/>
        </authorList>
    </citation>
    <scope>NUCLEOTIDE SEQUENCE</scope>
</reference>
<dbReference type="PROSITE" id="PS51041">
    <property type="entry name" value="EMI"/>
    <property type="match status" value="1"/>
</dbReference>
<dbReference type="SUPFAM" id="SSF49842">
    <property type="entry name" value="TNF-like"/>
    <property type="match status" value="1"/>
</dbReference>
<dbReference type="InterPro" id="IPR050392">
    <property type="entry name" value="Collagen/C1q_domain"/>
</dbReference>
<protein>
    <submittedName>
        <fullName evidence="12">Elastin microfibril interfacer 2</fullName>
    </submittedName>
</protein>
<keyword evidence="5 7" id="KW-0175">Coiled coil</keyword>
<dbReference type="Pfam" id="PF07546">
    <property type="entry name" value="EMI"/>
    <property type="match status" value="1"/>
</dbReference>
<accession>A0A3P8UF98</accession>
<dbReference type="PROSITE" id="PS50871">
    <property type="entry name" value="C1Q"/>
    <property type="match status" value="1"/>
</dbReference>
<dbReference type="CTD" id="571391"/>
<reference evidence="12" key="3">
    <citation type="submission" date="2025-09" db="UniProtKB">
        <authorList>
            <consortium name="Ensembl"/>
        </authorList>
    </citation>
    <scope>IDENTIFICATION</scope>
</reference>
<proteinExistence type="predicted"/>
<organism evidence="12 13">
    <name type="scientific">Cynoglossus semilaevis</name>
    <name type="common">Tongue sole</name>
    <dbReference type="NCBI Taxonomy" id="244447"/>
    <lineage>
        <taxon>Eukaryota</taxon>
        <taxon>Metazoa</taxon>
        <taxon>Chordata</taxon>
        <taxon>Craniata</taxon>
        <taxon>Vertebrata</taxon>
        <taxon>Euteleostomi</taxon>
        <taxon>Actinopterygii</taxon>
        <taxon>Neopterygii</taxon>
        <taxon>Teleostei</taxon>
        <taxon>Neoteleostei</taxon>
        <taxon>Acanthomorphata</taxon>
        <taxon>Carangaria</taxon>
        <taxon>Pleuronectiformes</taxon>
        <taxon>Pleuronectoidei</taxon>
        <taxon>Cynoglossidae</taxon>
        <taxon>Cynoglossinae</taxon>
        <taxon>Cynoglossus</taxon>
    </lineage>
</organism>
<evidence type="ECO:0000256" key="3">
    <source>
        <dbReference type="ARBA" id="ARBA00022530"/>
    </source>
</evidence>
<keyword evidence="2" id="KW-0964">Secreted</keyword>
<comment type="subcellular location">
    <subcellularLocation>
        <location evidence="1">Secreted</location>
        <location evidence="1">Extracellular space</location>
        <location evidence="1">Extracellular matrix</location>
    </subcellularLocation>
</comment>
<evidence type="ECO:0000256" key="8">
    <source>
        <dbReference type="SAM" id="MobiDB-lite"/>
    </source>
</evidence>
<evidence type="ECO:0000256" key="2">
    <source>
        <dbReference type="ARBA" id="ARBA00022525"/>
    </source>
</evidence>
<feature type="compositionally biased region" description="Low complexity" evidence="8">
    <location>
        <begin position="169"/>
        <end position="183"/>
    </location>
</feature>
<evidence type="ECO:0000256" key="9">
    <source>
        <dbReference type="SAM" id="SignalP"/>
    </source>
</evidence>
<feature type="region of interest" description="Disordered" evidence="8">
    <location>
        <begin position="131"/>
        <end position="199"/>
    </location>
</feature>
<dbReference type="GeneID" id="103377453"/>
<dbReference type="PANTHER" id="PTHR15427:SF5">
    <property type="entry name" value="EMILIN-2"/>
    <property type="match status" value="1"/>
</dbReference>
<dbReference type="GeneTree" id="ENSGT01030000234633"/>
<evidence type="ECO:0000256" key="6">
    <source>
        <dbReference type="ARBA" id="ARBA00023157"/>
    </source>
</evidence>
<evidence type="ECO:0000256" key="1">
    <source>
        <dbReference type="ARBA" id="ARBA00004498"/>
    </source>
</evidence>
<dbReference type="OrthoDB" id="6108348at2759"/>
<evidence type="ECO:0000313" key="13">
    <source>
        <dbReference type="Proteomes" id="UP000265120"/>
    </source>
</evidence>
<feature type="coiled-coil region" evidence="7">
    <location>
        <begin position="567"/>
        <end position="630"/>
    </location>
</feature>
<feature type="domain" description="EMI" evidence="11">
    <location>
        <begin position="39"/>
        <end position="116"/>
    </location>
</feature>
<dbReference type="AlphaFoldDB" id="A0A3P8UF98"/>
<name>A0A3P8UF98_CYNSE</name>
<evidence type="ECO:0000256" key="7">
    <source>
        <dbReference type="SAM" id="Coils"/>
    </source>
</evidence>
<dbReference type="InterPro" id="IPR011489">
    <property type="entry name" value="EMI_domain"/>
</dbReference>
<dbReference type="PANTHER" id="PTHR15427">
    <property type="entry name" value="EMILIN ELASTIN MICROFIBRIL INTERFACE-LOCATED PROTEIN ELASTIN MICROFIBRIL INTERFACER"/>
    <property type="match status" value="1"/>
</dbReference>
<dbReference type="InterPro" id="IPR008983">
    <property type="entry name" value="Tumour_necrosis_fac-like_dom"/>
</dbReference>
<keyword evidence="13" id="KW-1185">Reference proteome</keyword>
<feature type="domain" description="C1q" evidence="10">
    <location>
        <begin position="826"/>
        <end position="976"/>
    </location>
</feature>
<dbReference type="Ensembl" id="ENSCSET00000000525.1">
    <property type="protein sequence ID" value="ENSCSEP00000000499.1"/>
    <property type="gene ID" value="ENSCSEG00000000350.1"/>
</dbReference>
<reference evidence="12" key="2">
    <citation type="submission" date="2025-08" db="UniProtKB">
        <authorList>
            <consortium name="Ensembl"/>
        </authorList>
    </citation>
    <scope>IDENTIFICATION</scope>
</reference>
<dbReference type="SMART" id="SM00110">
    <property type="entry name" value="C1Q"/>
    <property type="match status" value="1"/>
</dbReference>
<dbReference type="SUPFAM" id="SSF57997">
    <property type="entry name" value="Tropomyosin"/>
    <property type="match status" value="1"/>
</dbReference>
<dbReference type="InterPro" id="IPR001073">
    <property type="entry name" value="C1q_dom"/>
</dbReference>
<keyword evidence="4 9" id="KW-0732">Signal</keyword>
<keyword evidence="6" id="KW-1015">Disulfide bond</keyword>
<feature type="signal peptide" evidence="9">
    <location>
        <begin position="1"/>
        <end position="17"/>
    </location>
</feature>
<evidence type="ECO:0000256" key="5">
    <source>
        <dbReference type="ARBA" id="ARBA00023054"/>
    </source>
</evidence>
<sequence length="977" mass="106448">MPSAAAVLFLLVPVIAGTPFHHSWYHNSGQSGTDSRHRNRNWCAYVVHKNVSCAVVGGSESFVQPELLPCPPELPHCQQQVIYRTHYRPVYKIGYKVITELEWRCCPGYQGFDCREVKDLRLLQEAHSPQTSSVAGHIPGSREQGTGNAWRNHPWRGGGQFEGQTGSRAAVAAVPAAPAPEAASTAGHTGHHRSNDLEEEVQRLSQMVLDMQSRMTDMSANLRMDFQEDASKMFHTLLNDLQQPIGARGGDTETIQVKDVSFPDDGLQMDEVMNRISQVSEDLETKSNTLDDLLRRVGEHDGQIHLLIEAADKPLAPPSPAPPATDPNLRSYVDEKIQALRKEMMEGMDIKLADLKNSCDYKLMSVKEQCEGQETNYFSLTELLDSKETELRNEIQDLRDKLVDPVKEGTRVSDSVVDRVGNLEANLNSSKTMAEKCLSVGKELKTERTEIIKDLRDDLEEKITSLEGRLSNLLVERSIVTSSELQPEVTNALQKDVEALKTSVQTIEGRLNTSDKVKSSAPWDLINLEQTVQSHEVSIGVIKTIIRENRNNLEAMEKRLLNCSHGMEEVHRDLSSVDNRMVRLEDTLSHLVHQQTFNPTEADQELKNLLDLNTAQQEALRDRLDNLSRDVTAGGEQCREKTDQVEKEIAHIDSRIVSIEDLCGKLDPISGSIQRIKEGLNKHVTALWTCVHQLNGTVRAQSRDIGTLRGTSLILENHVADIARNLEMLTGSDLKKSGVQVAVEDTGLSQGSSKGLPDPVGPEDPLDALLPRPPVIEIGEAGPPGKMVSSKLPEGTSGSMTIQGFAGAPASPVKRFGSEKTTVSPVSGQEVSFSAGLTVPPTPGEIGTIRFDKVLVNDGGHYDPSTGVFTAPTDGRYMVSAVLAAPRGEKAEAVLSVSGHSVQRLDSSGFSSGAAPSFPQQQCSCGGAPSLSLVLALRRGDTVGLVLTSGQLAAPSSSSEVLSSFSAALLYPSASQR</sequence>
<dbReference type="Gene3D" id="2.60.120.40">
    <property type="match status" value="1"/>
</dbReference>
<evidence type="ECO:0000313" key="12">
    <source>
        <dbReference type="Ensembl" id="ENSCSEP00000000499.1"/>
    </source>
</evidence>
<keyword evidence="3" id="KW-0272">Extracellular matrix</keyword>
<evidence type="ECO:0000259" key="11">
    <source>
        <dbReference type="PROSITE" id="PS51041"/>
    </source>
</evidence>
<evidence type="ECO:0000259" key="10">
    <source>
        <dbReference type="PROSITE" id="PS50871"/>
    </source>
</evidence>